<accession>A0A6B3RRM4</accession>
<evidence type="ECO:0000313" key="2">
    <source>
        <dbReference type="EMBL" id="NEX48687.1"/>
    </source>
</evidence>
<dbReference type="RefSeq" id="WP_164615552.1">
    <property type="nucleotide sequence ID" value="NZ_JAAIKE010000015.1"/>
</dbReference>
<proteinExistence type="predicted"/>
<protein>
    <submittedName>
        <fullName evidence="2">Entericidin EcnA/B family protein</fullName>
    </submittedName>
</protein>
<gene>
    <name evidence="2" type="ORF">G3572_21055</name>
</gene>
<dbReference type="EMBL" id="JAAIKE010000015">
    <property type="protein sequence ID" value="NEX48687.1"/>
    <property type="molecule type" value="Genomic_DNA"/>
</dbReference>
<reference evidence="2 3" key="1">
    <citation type="submission" date="2020-02" db="EMBL/GenBank/DDBJ databases">
        <title>Rhodobacter algicola sp. nov., isolated from microalga culture.</title>
        <authorList>
            <person name="Park C.-Y."/>
        </authorList>
    </citation>
    <scope>NUCLEOTIDE SEQUENCE [LARGE SCALE GENOMIC DNA]</scope>
    <source>
        <strain evidence="2 3">ETT8</strain>
    </source>
</reference>
<evidence type="ECO:0000313" key="3">
    <source>
        <dbReference type="Proteomes" id="UP000481421"/>
    </source>
</evidence>
<comment type="caution">
    <text evidence="2">The sequence shown here is derived from an EMBL/GenBank/DDBJ whole genome shotgun (WGS) entry which is preliminary data.</text>
</comment>
<feature type="signal peptide" evidence="1">
    <location>
        <begin position="1"/>
        <end position="20"/>
    </location>
</feature>
<dbReference type="Proteomes" id="UP000481421">
    <property type="component" value="Unassembled WGS sequence"/>
</dbReference>
<feature type="chain" id="PRO_5025348427" evidence="1">
    <location>
        <begin position="21"/>
        <end position="46"/>
    </location>
</feature>
<keyword evidence="3" id="KW-1185">Reference proteome</keyword>
<sequence length="46" mass="4494">MSLRPALLALLAAVTLSACGTVAGAGRDLQVAGATITQEAQAAARN</sequence>
<keyword evidence="1" id="KW-0732">Signal</keyword>
<name>A0A6B3RRM4_9RHOB</name>
<evidence type="ECO:0000256" key="1">
    <source>
        <dbReference type="SAM" id="SignalP"/>
    </source>
</evidence>
<dbReference type="PROSITE" id="PS51257">
    <property type="entry name" value="PROKAR_LIPOPROTEIN"/>
    <property type="match status" value="1"/>
</dbReference>
<organism evidence="2 3">
    <name type="scientific">Pseudotabrizicola algicola</name>
    <dbReference type="NCBI Taxonomy" id="2709381"/>
    <lineage>
        <taxon>Bacteria</taxon>
        <taxon>Pseudomonadati</taxon>
        <taxon>Pseudomonadota</taxon>
        <taxon>Alphaproteobacteria</taxon>
        <taxon>Rhodobacterales</taxon>
        <taxon>Paracoccaceae</taxon>
        <taxon>Pseudotabrizicola</taxon>
    </lineage>
</organism>
<dbReference type="AlphaFoldDB" id="A0A6B3RRM4"/>